<evidence type="ECO:0000313" key="1">
    <source>
        <dbReference type="EMBL" id="DAF55156.1"/>
    </source>
</evidence>
<dbReference type="InterPro" id="IPR027417">
    <property type="entry name" value="P-loop_NTPase"/>
</dbReference>
<name>A0A8S5SVP7_9CAUD</name>
<dbReference type="Gene3D" id="3.40.50.300">
    <property type="entry name" value="P-loop containing nucleotide triphosphate hydrolases"/>
    <property type="match status" value="1"/>
</dbReference>
<protein>
    <submittedName>
        <fullName evidence="1">Large terminase</fullName>
    </submittedName>
</protein>
<organism evidence="1">
    <name type="scientific">Siphoviridae sp. ctZHD14</name>
    <dbReference type="NCBI Taxonomy" id="2827891"/>
    <lineage>
        <taxon>Viruses</taxon>
        <taxon>Duplodnaviria</taxon>
        <taxon>Heunggongvirae</taxon>
        <taxon>Uroviricota</taxon>
        <taxon>Caudoviricetes</taxon>
    </lineage>
</organism>
<sequence>MALKDLLTVASGKRHKKVEVDKEKIKEHLPDYQRLIDYWRKYPDKFIDYLCSLNPDNTFRFYFIQRLVLRLFMRYRTVYAVFSRGFSKSFLAVLVLMIKAILYPGSKLATVAGGKSQSASILSSKMLEICQLIPAIANEIVWDTRGKIAQTTQSKDQVTYAFKNGSQLSNAAMTEGTRGQRFQSILVEESAKVDQEKLTEIIMPTLVISRQINGEVDLNEVLNQSAIFVTSAGYKGTYAYEKLIDTLCHSVAGKDNEAFILGGDWKIPVVEGLQPANFIQAQENDNSMDEAGFDREYKKLLYSINIINCWKILKKLWLQHSPQGQVRMLENKTYIWTISSQVAFYVIGSTTMLIQQ</sequence>
<proteinExistence type="predicted"/>
<accession>A0A8S5SVP7</accession>
<dbReference type="EMBL" id="BK032687">
    <property type="protein sequence ID" value="DAF55156.1"/>
    <property type="molecule type" value="Genomic_DNA"/>
</dbReference>
<reference evidence="1" key="1">
    <citation type="journal article" date="2021" name="Proc. Natl. Acad. Sci. U.S.A.">
        <title>A Catalog of Tens of Thousands of Viruses from Human Metagenomes Reveals Hidden Associations with Chronic Diseases.</title>
        <authorList>
            <person name="Tisza M.J."/>
            <person name="Buck C.B."/>
        </authorList>
    </citation>
    <scope>NUCLEOTIDE SEQUENCE</scope>
    <source>
        <strain evidence="1">CtZHD14</strain>
    </source>
</reference>